<evidence type="ECO:0000313" key="2">
    <source>
        <dbReference type="Proteomes" id="UP001623041"/>
    </source>
</evidence>
<reference evidence="1 2" key="1">
    <citation type="submission" date="2024-11" db="EMBL/GenBank/DDBJ databases">
        <authorList>
            <person name="Lucas J.A."/>
        </authorList>
    </citation>
    <scope>NUCLEOTIDE SEQUENCE [LARGE SCALE GENOMIC DNA]</scope>
    <source>
        <strain evidence="1 2">Z 5.4</strain>
    </source>
</reference>
<sequence length="170" mass="19439">MPENSSVHMSEEEQQRLLEWWEATEQGTVVVKRLVSSITELRLHPESSRADGMILFYRAASEVSYGYAGIRGCIRRSFTSEYSEFLRHNIVRCHGFARRFSVDTKVLLERVAKQISGANAMQIVERIREILRENDAALTEIENKANAFFGEKTFQSLQASHMQSITLPPS</sequence>
<proteinExistence type="predicted"/>
<comment type="caution">
    <text evidence="1">The sequence shown here is derived from an EMBL/GenBank/DDBJ whole genome shotgun (WGS) entry which is preliminary data.</text>
</comment>
<organism evidence="1 2">
    <name type="scientific">Bacillus salipaludis</name>
    <dbReference type="NCBI Taxonomy" id="2547811"/>
    <lineage>
        <taxon>Bacteria</taxon>
        <taxon>Bacillati</taxon>
        <taxon>Bacillota</taxon>
        <taxon>Bacilli</taxon>
        <taxon>Bacillales</taxon>
        <taxon>Bacillaceae</taxon>
        <taxon>Bacillus</taxon>
    </lineage>
</organism>
<dbReference type="EMBL" id="JBJHQH010000018">
    <property type="protein sequence ID" value="MFK9093912.1"/>
    <property type="molecule type" value="Genomic_DNA"/>
</dbReference>
<keyword evidence="2" id="KW-1185">Reference proteome</keyword>
<evidence type="ECO:0000313" key="1">
    <source>
        <dbReference type="EMBL" id="MFK9093912.1"/>
    </source>
</evidence>
<dbReference type="RefSeq" id="WP_406582410.1">
    <property type="nucleotide sequence ID" value="NZ_JBJHQH010000018.1"/>
</dbReference>
<gene>
    <name evidence="1" type="ORF">ACJEBI_20845</name>
</gene>
<accession>A0ABW8RMW7</accession>
<dbReference type="Proteomes" id="UP001623041">
    <property type="component" value="Unassembled WGS sequence"/>
</dbReference>
<protein>
    <submittedName>
        <fullName evidence="1">Uncharacterized protein</fullName>
    </submittedName>
</protein>
<name>A0ABW8RMW7_9BACI</name>